<dbReference type="InterPro" id="IPR000917">
    <property type="entry name" value="Sulfatase_N"/>
</dbReference>
<comment type="PTM">
    <text evidence="6">The conversion to 3-oxoalanine (also known as C-formylglycine, FGly), of a serine or cysteine residue in prokaryotes and of a cysteine residue in eukaryotes, is critical for catalytic activity.</text>
</comment>
<dbReference type="AlphaFoldDB" id="A0A0D1VSP5"/>
<dbReference type="STRING" id="1016849.A0A0D1VSP5"/>
<evidence type="ECO:0000256" key="6">
    <source>
        <dbReference type="PIRSR" id="PIRSR000972-50"/>
    </source>
</evidence>
<dbReference type="FunFam" id="3.40.720.10:FF:000051">
    <property type="entry name" value="Arylsulfatase"/>
    <property type="match status" value="1"/>
</dbReference>
<evidence type="ECO:0000259" key="8">
    <source>
        <dbReference type="Pfam" id="PF00884"/>
    </source>
</evidence>
<evidence type="ECO:0000313" key="10">
    <source>
        <dbReference type="Proteomes" id="UP000053599"/>
    </source>
</evidence>
<dbReference type="GO" id="GO:0018958">
    <property type="term" value="P:phenol-containing compound metabolic process"/>
    <property type="evidence" value="ECO:0007669"/>
    <property type="project" value="InterPro"/>
</dbReference>
<feature type="signal peptide" evidence="7">
    <location>
        <begin position="1"/>
        <end position="22"/>
    </location>
</feature>
<reference evidence="9 10" key="1">
    <citation type="submission" date="2015-01" db="EMBL/GenBank/DDBJ databases">
        <title>The Genome Sequence of Exophiala sideris CBS121828.</title>
        <authorList>
            <consortium name="The Broad Institute Genomics Platform"/>
            <person name="Cuomo C."/>
            <person name="de Hoog S."/>
            <person name="Gorbushina A."/>
            <person name="Stielow B."/>
            <person name="Teixiera M."/>
            <person name="Abouelleil A."/>
            <person name="Chapman S.B."/>
            <person name="Priest M."/>
            <person name="Young S.K."/>
            <person name="Wortman J."/>
            <person name="Nusbaum C."/>
            <person name="Birren B."/>
        </authorList>
    </citation>
    <scope>NUCLEOTIDE SEQUENCE [LARGE SCALE GENOMIC DNA]</scope>
    <source>
        <strain evidence="9 10">CBS 121828</strain>
    </source>
</reference>
<dbReference type="Pfam" id="PF00884">
    <property type="entry name" value="Sulfatase"/>
    <property type="match status" value="1"/>
</dbReference>
<dbReference type="PANTHER" id="PTHR43108">
    <property type="entry name" value="N-ACETYLGLUCOSAMINE-6-SULFATASE FAMILY MEMBER"/>
    <property type="match status" value="1"/>
</dbReference>
<protein>
    <recommendedName>
        <fullName evidence="5">Arylsulfatase</fullName>
        <shortName evidence="5">AS</shortName>
        <ecNumber evidence="5">3.1.6.1</ecNumber>
    </recommendedName>
    <alternativeName>
        <fullName evidence="5">Aryl-sulfate sulphohydrolase</fullName>
    </alternativeName>
</protein>
<feature type="chain" id="PRO_5002236035" description="Arylsulfatase" evidence="7">
    <location>
        <begin position="23"/>
        <end position="594"/>
    </location>
</feature>
<dbReference type="GO" id="GO:0005539">
    <property type="term" value="F:glycosaminoglycan binding"/>
    <property type="evidence" value="ECO:0007669"/>
    <property type="project" value="TreeGrafter"/>
</dbReference>
<evidence type="ECO:0000256" key="2">
    <source>
        <dbReference type="ARBA" id="ARBA00022729"/>
    </source>
</evidence>
<feature type="modified residue" description="3-oxoalanine (Cys)" evidence="6">
    <location>
        <position position="83"/>
    </location>
</feature>
<comment type="similarity">
    <text evidence="1 5">Belongs to the sulfatase family.</text>
</comment>
<dbReference type="SUPFAM" id="SSF53649">
    <property type="entry name" value="Alkaline phosphatase-like"/>
    <property type="match status" value="1"/>
</dbReference>
<evidence type="ECO:0000313" key="9">
    <source>
        <dbReference type="EMBL" id="KIV79105.1"/>
    </source>
</evidence>
<evidence type="ECO:0000256" key="4">
    <source>
        <dbReference type="ARBA" id="ARBA00023180"/>
    </source>
</evidence>
<organism evidence="9 10">
    <name type="scientific">Exophiala sideris</name>
    <dbReference type="NCBI Taxonomy" id="1016849"/>
    <lineage>
        <taxon>Eukaryota</taxon>
        <taxon>Fungi</taxon>
        <taxon>Dikarya</taxon>
        <taxon>Ascomycota</taxon>
        <taxon>Pezizomycotina</taxon>
        <taxon>Eurotiomycetes</taxon>
        <taxon>Chaetothyriomycetidae</taxon>
        <taxon>Chaetothyriales</taxon>
        <taxon>Herpotrichiellaceae</taxon>
        <taxon>Exophiala</taxon>
    </lineage>
</organism>
<dbReference type="CDD" id="cd16147">
    <property type="entry name" value="G6S"/>
    <property type="match status" value="1"/>
</dbReference>
<comment type="catalytic activity">
    <reaction evidence="5">
        <text>an aryl sulfate + H2O = a phenol + sulfate + H(+)</text>
        <dbReference type="Rhea" id="RHEA:17261"/>
        <dbReference type="ChEBI" id="CHEBI:15377"/>
        <dbReference type="ChEBI" id="CHEBI:15378"/>
        <dbReference type="ChEBI" id="CHEBI:16189"/>
        <dbReference type="ChEBI" id="CHEBI:33853"/>
        <dbReference type="ChEBI" id="CHEBI:140317"/>
        <dbReference type="EC" id="3.1.6.1"/>
    </reaction>
</comment>
<evidence type="ECO:0000256" key="3">
    <source>
        <dbReference type="ARBA" id="ARBA00022801"/>
    </source>
</evidence>
<dbReference type="InterPro" id="IPR012083">
    <property type="entry name" value="Arylsulfatase"/>
</dbReference>
<dbReference type="Gene3D" id="3.40.720.10">
    <property type="entry name" value="Alkaline Phosphatase, subunit A"/>
    <property type="match status" value="1"/>
</dbReference>
<dbReference type="PROSITE" id="PS00523">
    <property type="entry name" value="SULFATASE_1"/>
    <property type="match status" value="1"/>
</dbReference>
<keyword evidence="2 7" id="KW-0732">Signal</keyword>
<gene>
    <name evidence="9" type="ORF">PV11_06691</name>
</gene>
<dbReference type="OrthoDB" id="96314at2759"/>
<keyword evidence="4" id="KW-0325">Glycoprotein</keyword>
<dbReference type="GO" id="GO:0008449">
    <property type="term" value="F:N-acetylglucosamine-6-sulfatase activity"/>
    <property type="evidence" value="ECO:0007669"/>
    <property type="project" value="TreeGrafter"/>
</dbReference>
<sequence length="594" mass="67156">MLTLLLWLFSTALMGAITTATSDQEIFNSIAQDAKRLKYNVVFVLTDDQDAELGSLDHMPFVAKHLLTKGTNYKRHYATTAVCCPSRATIWTGLTAHRHNITDVNPPWGGYPKFASLGHNENYVPVWLQEAGVGMYYAGKLFNVHTVTNYDSPYPGGFTGTDFLLDPYTYNYMNSTFQSGADEPVSYEGHYSIDVVAEKGFALLDQAVNSQQQFFLTIAPIAPHCNIYMNGSVLAENHTFEFTAPIAADRHKYLFSNVKTPRTENFNPDKPSGVSWVRRLPQINDTVVDYLDDFYQARLQALQAVDELADGLFQRLESYGLLNNTYVIYSSDNGYHIANHRLLAGKSTSFEEDIHVPLIIRGPGVPENHTTSLVTTHTDLAPTFSNLLGVPLRPEFDGKPIPVTQSGLETALREKHEHVNVEYWGFAGAEGIYSYEPSLIKHNTYKALRIISEDYDLYYSVWCNNEHELYDMKIDPGQMRNLLSEEEVSFLNNTAVLLGMPIQKVVARLDALLLVTKSCARESCVRPWSSLHPHGNVSTLEDALSPLYDHFYEVEQRRVIFDRCEDGYIIDAEGPQFERDGMMYRDGLPWDTWV</sequence>
<dbReference type="Proteomes" id="UP000053599">
    <property type="component" value="Unassembled WGS sequence"/>
</dbReference>
<dbReference type="InterPro" id="IPR017850">
    <property type="entry name" value="Alkaline_phosphatase_core_sf"/>
</dbReference>
<dbReference type="EMBL" id="KN846953">
    <property type="protein sequence ID" value="KIV79105.1"/>
    <property type="molecule type" value="Genomic_DNA"/>
</dbReference>
<evidence type="ECO:0000256" key="7">
    <source>
        <dbReference type="SAM" id="SignalP"/>
    </source>
</evidence>
<keyword evidence="3 5" id="KW-0378">Hydrolase</keyword>
<name>A0A0D1VSP5_9EURO</name>
<evidence type="ECO:0000256" key="5">
    <source>
        <dbReference type="PIRNR" id="PIRNR000972"/>
    </source>
</evidence>
<dbReference type="PIRSF" id="PIRSF000972">
    <property type="entry name" value="Arylsulf_plant"/>
    <property type="match status" value="1"/>
</dbReference>
<dbReference type="EC" id="3.1.6.1" evidence="5"/>
<dbReference type="GO" id="GO:0004065">
    <property type="term" value="F:arylsulfatase activity"/>
    <property type="evidence" value="ECO:0007669"/>
    <property type="project" value="UniProtKB-UniRule"/>
</dbReference>
<dbReference type="InterPro" id="IPR024607">
    <property type="entry name" value="Sulfatase_CS"/>
</dbReference>
<accession>A0A0D1VSP5</accession>
<evidence type="ECO:0000256" key="1">
    <source>
        <dbReference type="ARBA" id="ARBA00008779"/>
    </source>
</evidence>
<dbReference type="PANTHER" id="PTHR43108:SF8">
    <property type="entry name" value="SD21168P"/>
    <property type="match status" value="1"/>
</dbReference>
<feature type="domain" description="Sulfatase N-terminal" evidence="8">
    <location>
        <begin position="40"/>
        <end position="390"/>
    </location>
</feature>
<proteinExistence type="inferred from homology"/>